<dbReference type="AlphaFoldDB" id="A0AA38IMT0"/>
<name>A0AA38IMT0_9CUCU</name>
<dbReference type="EMBL" id="JALNTZ010000002">
    <property type="protein sequence ID" value="KAJ3660733.1"/>
    <property type="molecule type" value="Genomic_DNA"/>
</dbReference>
<reference evidence="3" key="1">
    <citation type="journal article" date="2023" name="G3 (Bethesda)">
        <title>Whole genome assemblies of Zophobas morio and Tenebrio molitor.</title>
        <authorList>
            <person name="Kaur S."/>
            <person name="Stinson S.A."/>
            <person name="diCenzo G.C."/>
        </authorList>
    </citation>
    <scope>NUCLEOTIDE SEQUENCE</scope>
    <source>
        <strain evidence="3">QUZm001</strain>
    </source>
</reference>
<protein>
    <submittedName>
        <fullName evidence="3">Uncharacterized protein</fullName>
    </submittedName>
</protein>
<feature type="compositionally biased region" description="Low complexity" evidence="1">
    <location>
        <begin position="7"/>
        <end position="17"/>
    </location>
</feature>
<dbReference type="Proteomes" id="UP001168821">
    <property type="component" value="Unassembled WGS sequence"/>
</dbReference>
<feature type="region of interest" description="Disordered" evidence="1">
    <location>
        <begin position="1"/>
        <end position="20"/>
    </location>
</feature>
<evidence type="ECO:0000256" key="1">
    <source>
        <dbReference type="SAM" id="MobiDB-lite"/>
    </source>
</evidence>
<comment type="caution">
    <text evidence="3">The sequence shown here is derived from an EMBL/GenBank/DDBJ whole genome shotgun (WGS) entry which is preliminary data.</text>
</comment>
<feature type="transmembrane region" description="Helical" evidence="2">
    <location>
        <begin position="110"/>
        <end position="131"/>
    </location>
</feature>
<keyword evidence="4" id="KW-1185">Reference proteome</keyword>
<gene>
    <name evidence="3" type="ORF">Zmor_005169</name>
</gene>
<evidence type="ECO:0000313" key="4">
    <source>
        <dbReference type="Proteomes" id="UP001168821"/>
    </source>
</evidence>
<proteinExistence type="predicted"/>
<keyword evidence="2" id="KW-0472">Membrane</keyword>
<keyword evidence="2" id="KW-0812">Transmembrane</keyword>
<evidence type="ECO:0000313" key="3">
    <source>
        <dbReference type="EMBL" id="KAJ3660733.1"/>
    </source>
</evidence>
<sequence length="543" mass="63847">MTEIHESSSASDISTDSWTLLEERMNIEEPSSDISSENNDEIIEIGPETADPANSPPQDVKKKKSDGFLTFDEYMQERLLEHDYEQEEKPQKLRKLYKEKLRRGFKKYKAQSLGISVFITIILALSAFATLCSTLSQPSVEKEVEIRYEYPLKRENSTAVNEVLERMNETMKDFEVLKRTKLLDLPHKSNSTKKAEPQKLDKVLIGPSRYNKTQTPIPKAHHKEQKEQKSPNPPLSKIFTSEQKCDASSNNLRSKIKAKALKTKWIILKEFLLDTNIHALISLVMTNIYLFTLLMDFARRPNKNCRSKCMLNQQLLEDLEKSNNIEELRKYLFRELPFWNAEFVPRDQRKKKLKINSTIAKTPKKTNSVAVFDQHKKMVNSILFRSCPFLNQRALSPLFIHHNTEETGKSECQRRFEELDQHQKKFESLKQAQKNRIKLLKQKFRNEVTFIKDNEEESEARTEKINRTSQMFIRKLKYNREKYLLELKKVRELRQKVSDSRKKESSKDVAVGSYSVSLPPIYDYGERFKLIKEKFERDNDQKF</sequence>
<keyword evidence="2" id="KW-1133">Transmembrane helix</keyword>
<feature type="region of interest" description="Disordered" evidence="1">
    <location>
        <begin position="44"/>
        <end position="63"/>
    </location>
</feature>
<accession>A0AA38IMT0</accession>
<organism evidence="3 4">
    <name type="scientific">Zophobas morio</name>
    <dbReference type="NCBI Taxonomy" id="2755281"/>
    <lineage>
        <taxon>Eukaryota</taxon>
        <taxon>Metazoa</taxon>
        <taxon>Ecdysozoa</taxon>
        <taxon>Arthropoda</taxon>
        <taxon>Hexapoda</taxon>
        <taxon>Insecta</taxon>
        <taxon>Pterygota</taxon>
        <taxon>Neoptera</taxon>
        <taxon>Endopterygota</taxon>
        <taxon>Coleoptera</taxon>
        <taxon>Polyphaga</taxon>
        <taxon>Cucujiformia</taxon>
        <taxon>Tenebrionidae</taxon>
        <taxon>Zophobas</taxon>
    </lineage>
</organism>
<evidence type="ECO:0000256" key="2">
    <source>
        <dbReference type="SAM" id="Phobius"/>
    </source>
</evidence>
<feature type="region of interest" description="Disordered" evidence="1">
    <location>
        <begin position="211"/>
        <end position="235"/>
    </location>
</feature>